<keyword evidence="1" id="KW-0812">Transmembrane</keyword>
<evidence type="ECO:0000256" key="1">
    <source>
        <dbReference type="SAM" id="Phobius"/>
    </source>
</evidence>
<feature type="transmembrane region" description="Helical" evidence="1">
    <location>
        <begin position="39"/>
        <end position="56"/>
    </location>
</feature>
<accession>A0ABW3TW44</accession>
<feature type="transmembrane region" description="Helical" evidence="1">
    <location>
        <begin position="77"/>
        <end position="95"/>
    </location>
</feature>
<keyword evidence="1" id="KW-0472">Membrane</keyword>
<comment type="caution">
    <text evidence="2">The sequence shown here is derived from an EMBL/GenBank/DDBJ whole genome shotgun (WGS) entry which is preliminary data.</text>
</comment>
<evidence type="ECO:0000313" key="2">
    <source>
        <dbReference type="EMBL" id="MFD1205031.1"/>
    </source>
</evidence>
<sequence>MKVLFELMRIAILFIVFGGIVRVFLYYAYSILGIDVDRYGWFGSIGILSLFFVLYRNKLQFSGWYWSKSVKKLPQKVSKTLIVGSIFLLILPSLIRSFLN</sequence>
<dbReference type="Proteomes" id="UP001597231">
    <property type="component" value="Unassembled WGS sequence"/>
</dbReference>
<evidence type="ECO:0000313" key="3">
    <source>
        <dbReference type="Proteomes" id="UP001597231"/>
    </source>
</evidence>
<dbReference type="EMBL" id="JBHTLT010000038">
    <property type="protein sequence ID" value="MFD1205031.1"/>
    <property type="molecule type" value="Genomic_DNA"/>
</dbReference>
<proteinExistence type="predicted"/>
<reference evidence="3" key="1">
    <citation type="journal article" date="2019" name="Int. J. Syst. Evol. Microbiol.">
        <title>The Global Catalogue of Microorganisms (GCM) 10K type strain sequencing project: providing services to taxonomists for standard genome sequencing and annotation.</title>
        <authorList>
            <consortium name="The Broad Institute Genomics Platform"/>
            <consortium name="The Broad Institute Genome Sequencing Center for Infectious Disease"/>
            <person name="Wu L."/>
            <person name="Ma J."/>
        </authorList>
    </citation>
    <scope>NUCLEOTIDE SEQUENCE [LARGE SCALE GENOMIC DNA]</scope>
    <source>
        <strain evidence="3">CCUG 53915</strain>
    </source>
</reference>
<feature type="transmembrane region" description="Helical" evidence="1">
    <location>
        <begin position="7"/>
        <end position="27"/>
    </location>
</feature>
<name>A0ABW3TW44_9BACL</name>
<dbReference type="RefSeq" id="WP_381480307.1">
    <property type="nucleotide sequence ID" value="NZ_JBHTLT010000038.1"/>
</dbReference>
<organism evidence="2 3">
    <name type="scientific">Sporosarcina contaminans</name>
    <dbReference type="NCBI Taxonomy" id="633403"/>
    <lineage>
        <taxon>Bacteria</taxon>
        <taxon>Bacillati</taxon>
        <taxon>Bacillota</taxon>
        <taxon>Bacilli</taxon>
        <taxon>Bacillales</taxon>
        <taxon>Caryophanaceae</taxon>
        <taxon>Sporosarcina</taxon>
    </lineage>
</organism>
<keyword evidence="1" id="KW-1133">Transmembrane helix</keyword>
<protein>
    <submittedName>
        <fullName evidence="2">Uncharacterized protein</fullName>
    </submittedName>
</protein>
<keyword evidence="3" id="KW-1185">Reference proteome</keyword>
<gene>
    <name evidence="2" type="ORF">ACFQ38_07935</name>
</gene>